<evidence type="ECO:0000313" key="3">
    <source>
        <dbReference type="Proteomes" id="UP000008021"/>
    </source>
</evidence>
<keyword evidence="3" id="KW-1185">Reference proteome</keyword>
<dbReference type="Gramene" id="OMERI11G11180.1">
    <property type="protein sequence ID" value="OMERI11G11180.1"/>
    <property type="gene ID" value="OMERI11G11180"/>
</dbReference>
<sequence>MRDGSKGGGAAATVGKKGKKEGESGVGKWVEKRGEAAGLIGDATARAMARGAWRWRRDGDSGVTRATAWCGAKG</sequence>
<evidence type="ECO:0000313" key="2">
    <source>
        <dbReference type="EnsemblPlants" id="OMERI11G11180.1"/>
    </source>
</evidence>
<evidence type="ECO:0000256" key="1">
    <source>
        <dbReference type="SAM" id="MobiDB-lite"/>
    </source>
</evidence>
<proteinExistence type="predicted"/>
<reference evidence="2" key="1">
    <citation type="submission" date="2015-04" db="UniProtKB">
        <authorList>
            <consortium name="EnsemblPlants"/>
        </authorList>
    </citation>
    <scope>IDENTIFICATION</scope>
</reference>
<evidence type="ECO:0008006" key="4">
    <source>
        <dbReference type="Google" id="ProtNLM"/>
    </source>
</evidence>
<protein>
    <recommendedName>
        <fullName evidence="4">DUF834 domain-containing protein</fullName>
    </recommendedName>
</protein>
<organism evidence="2">
    <name type="scientific">Oryza meridionalis</name>
    <dbReference type="NCBI Taxonomy" id="40149"/>
    <lineage>
        <taxon>Eukaryota</taxon>
        <taxon>Viridiplantae</taxon>
        <taxon>Streptophyta</taxon>
        <taxon>Embryophyta</taxon>
        <taxon>Tracheophyta</taxon>
        <taxon>Spermatophyta</taxon>
        <taxon>Magnoliopsida</taxon>
        <taxon>Liliopsida</taxon>
        <taxon>Poales</taxon>
        <taxon>Poaceae</taxon>
        <taxon>BOP clade</taxon>
        <taxon>Oryzoideae</taxon>
        <taxon>Oryzeae</taxon>
        <taxon>Oryzinae</taxon>
        <taxon>Oryza</taxon>
    </lineage>
</organism>
<dbReference type="EnsemblPlants" id="OMERI11G11180.1">
    <property type="protein sequence ID" value="OMERI11G11180.1"/>
    <property type="gene ID" value="OMERI11G11180"/>
</dbReference>
<reference evidence="2" key="2">
    <citation type="submission" date="2018-05" db="EMBL/GenBank/DDBJ databases">
        <title>OmerRS3 (Oryza meridionalis Reference Sequence Version 3).</title>
        <authorList>
            <person name="Zhang J."/>
            <person name="Kudrna D."/>
            <person name="Lee S."/>
            <person name="Talag J."/>
            <person name="Welchert J."/>
            <person name="Wing R.A."/>
        </authorList>
    </citation>
    <scope>NUCLEOTIDE SEQUENCE [LARGE SCALE GENOMIC DNA]</scope>
    <source>
        <strain evidence="2">cv. OR44</strain>
    </source>
</reference>
<feature type="compositionally biased region" description="Gly residues" evidence="1">
    <location>
        <begin position="1"/>
        <end position="10"/>
    </location>
</feature>
<dbReference type="HOGENOM" id="CLU_2691904_0_0_1"/>
<dbReference type="AlphaFoldDB" id="A0A0E0F5Q2"/>
<feature type="region of interest" description="Disordered" evidence="1">
    <location>
        <begin position="1"/>
        <end position="27"/>
    </location>
</feature>
<dbReference type="Proteomes" id="UP000008021">
    <property type="component" value="Chromosome 11"/>
</dbReference>
<accession>A0A0E0F5Q2</accession>
<name>A0A0E0F5Q2_9ORYZ</name>